<name>A0A644Z4J8_9ZZZZ</name>
<sequence>MDTQREISEKRNSGLTRSEVANLLQPIIKLHDIEVKDDRFEFPGLRSSVGMPESELSDKTETTIIFYQDIISISPFKARFEILLLCGKLYIFSTTDNVRTHINTYSGGENIKSEKPVTAQDVAENIWDGLEKSLASVKK</sequence>
<accession>A0A644Z4J8</accession>
<protein>
    <submittedName>
        <fullName evidence="1">Uncharacterized protein</fullName>
    </submittedName>
</protein>
<gene>
    <name evidence="1" type="ORF">SDC9_82130</name>
</gene>
<evidence type="ECO:0000313" key="1">
    <source>
        <dbReference type="EMBL" id="MPM35537.1"/>
    </source>
</evidence>
<dbReference type="EMBL" id="VSSQ01007318">
    <property type="protein sequence ID" value="MPM35537.1"/>
    <property type="molecule type" value="Genomic_DNA"/>
</dbReference>
<organism evidence="1">
    <name type="scientific">bioreactor metagenome</name>
    <dbReference type="NCBI Taxonomy" id="1076179"/>
    <lineage>
        <taxon>unclassified sequences</taxon>
        <taxon>metagenomes</taxon>
        <taxon>ecological metagenomes</taxon>
    </lineage>
</organism>
<reference evidence="1" key="1">
    <citation type="submission" date="2019-08" db="EMBL/GenBank/DDBJ databases">
        <authorList>
            <person name="Kucharzyk K."/>
            <person name="Murdoch R.W."/>
            <person name="Higgins S."/>
            <person name="Loffler F."/>
        </authorList>
    </citation>
    <scope>NUCLEOTIDE SEQUENCE</scope>
</reference>
<comment type="caution">
    <text evidence="1">The sequence shown here is derived from an EMBL/GenBank/DDBJ whole genome shotgun (WGS) entry which is preliminary data.</text>
</comment>
<proteinExistence type="predicted"/>
<dbReference type="AlphaFoldDB" id="A0A644Z4J8"/>